<dbReference type="RefSeq" id="WP_077968864.1">
    <property type="nucleotide sequence ID" value="NZ_CP045178.1"/>
</dbReference>
<feature type="domain" description="N-acetyltransferase" evidence="1">
    <location>
        <begin position="105"/>
        <end position="266"/>
    </location>
</feature>
<organism evidence="2 3">
    <name type="scientific">Streptomyces tsukubensis</name>
    <dbReference type="NCBI Taxonomy" id="83656"/>
    <lineage>
        <taxon>Bacteria</taxon>
        <taxon>Bacillati</taxon>
        <taxon>Actinomycetota</taxon>
        <taxon>Actinomycetes</taxon>
        <taxon>Kitasatosporales</taxon>
        <taxon>Streptomycetaceae</taxon>
        <taxon>Streptomyces</taxon>
    </lineage>
</organism>
<dbReference type="Gene3D" id="3.40.630.30">
    <property type="match status" value="1"/>
</dbReference>
<sequence length="266" mass="29024">MSDTPAVESRRISAFRSAFARRQSSRTVELSGGFAVLHGEVPLSQEHNQVIVDGAADPDGLSASADKVLGHLTHRRISVYDDEMGLACVEPLRRAGYLHSAELVMVHREEPPAADPSVEAVRADVLRTPLTRQLRAWMPDASAELLGQLVGRRAIREGGADSVLFLAAHTPRREVASWADLYLDPAAGVAEFEDLITADRYTGRGYAEAVLGTALRRAADAGCGLRFLLADPDDWPRHWYERRGFALIARSHVFVRHVSDGATVPA</sequence>
<gene>
    <name evidence="2" type="ORF">B1H18_16340</name>
</gene>
<dbReference type="SUPFAM" id="SSF55729">
    <property type="entry name" value="Acyl-CoA N-acyltransferases (Nat)"/>
    <property type="match status" value="1"/>
</dbReference>
<comment type="caution">
    <text evidence="2">The sequence shown here is derived from an EMBL/GenBank/DDBJ whole genome shotgun (WGS) entry which is preliminary data.</text>
</comment>
<dbReference type="GO" id="GO:0016747">
    <property type="term" value="F:acyltransferase activity, transferring groups other than amino-acyl groups"/>
    <property type="evidence" value="ECO:0007669"/>
    <property type="project" value="InterPro"/>
</dbReference>
<keyword evidence="3" id="KW-1185">Reference proteome</keyword>
<dbReference type="OrthoDB" id="5638018at2"/>
<evidence type="ECO:0000313" key="2">
    <source>
        <dbReference type="EMBL" id="OON78364.1"/>
    </source>
</evidence>
<dbReference type="PROSITE" id="PS51186">
    <property type="entry name" value="GNAT"/>
    <property type="match status" value="1"/>
</dbReference>
<name>A0A1V4A7A5_9ACTN</name>
<dbReference type="InterPro" id="IPR016181">
    <property type="entry name" value="Acyl_CoA_acyltransferase"/>
</dbReference>
<keyword evidence="2" id="KW-0808">Transferase</keyword>
<proteinExistence type="predicted"/>
<dbReference type="STRING" id="83656.B1H18_16340"/>
<dbReference type="Pfam" id="PF00583">
    <property type="entry name" value="Acetyltransf_1"/>
    <property type="match status" value="1"/>
</dbReference>
<dbReference type="EMBL" id="MVFC01000012">
    <property type="protein sequence ID" value="OON78364.1"/>
    <property type="molecule type" value="Genomic_DNA"/>
</dbReference>
<evidence type="ECO:0000259" key="1">
    <source>
        <dbReference type="PROSITE" id="PS51186"/>
    </source>
</evidence>
<evidence type="ECO:0000313" key="3">
    <source>
        <dbReference type="Proteomes" id="UP000190539"/>
    </source>
</evidence>
<accession>A0A1V4A7A5</accession>
<protein>
    <submittedName>
        <fullName evidence="2">GNAT family N-acetyltransferase</fullName>
    </submittedName>
</protein>
<reference evidence="2 3" key="1">
    <citation type="submission" date="2017-02" db="EMBL/GenBank/DDBJ databases">
        <title>Draft Genome Sequence of Streptomyces tsukubaensis F601, a Producer of the immunosuppressant tacrolimus FK506.</title>
        <authorList>
            <person name="Zong G."/>
            <person name="Zhong C."/>
            <person name="Fu J."/>
            <person name="Qin R."/>
            <person name="Cao G."/>
        </authorList>
    </citation>
    <scope>NUCLEOTIDE SEQUENCE [LARGE SCALE GENOMIC DNA]</scope>
    <source>
        <strain evidence="2 3">F601</strain>
    </source>
</reference>
<dbReference type="Proteomes" id="UP000190539">
    <property type="component" value="Unassembled WGS sequence"/>
</dbReference>
<dbReference type="InterPro" id="IPR000182">
    <property type="entry name" value="GNAT_dom"/>
</dbReference>
<dbReference type="AlphaFoldDB" id="A0A1V4A7A5"/>